<dbReference type="Proteomes" id="UP000613177">
    <property type="component" value="Unassembled WGS sequence"/>
</dbReference>
<feature type="domain" description="EF-hand" evidence="15">
    <location>
        <begin position="80"/>
        <end position="115"/>
    </location>
</feature>
<keyword evidence="8" id="KW-0106">Calcium</keyword>
<keyword evidence="17" id="KW-1185">Reference proteome</keyword>
<keyword evidence="6" id="KW-0677">Repeat</keyword>
<keyword evidence="9" id="KW-1133">Transmembrane helix</keyword>
<accession>A0A8H7VTR2</accession>
<dbReference type="InterPro" id="IPR011992">
    <property type="entry name" value="EF-hand-dom_pair"/>
</dbReference>
<keyword evidence="11 12" id="KW-0472">Membrane</keyword>
<dbReference type="PROSITE" id="PS50920">
    <property type="entry name" value="SOLCAR"/>
    <property type="match status" value="3"/>
</dbReference>
<dbReference type="OrthoDB" id="270584at2759"/>
<feature type="repeat" description="Solcar" evidence="12">
    <location>
        <begin position="291"/>
        <end position="380"/>
    </location>
</feature>
<keyword evidence="4 12" id="KW-0812">Transmembrane</keyword>
<evidence type="ECO:0000256" key="8">
    <source>
        <dbReference type="ARBA" id="ARBA00022837"/>
    </source>
</evidence>
<dbReference type="Gene3D" id="1.10.238.10">
    <property type="entry name" value="EF-hand"/>
    <property type="match status" value="1"/>
</dbReference>
<evidence type="ECO:0000256" key="9">
    <source>
        <dbReference type="ARBA" id="ARBA00022989"/>
    </source>
</evidence>
<evidence type="ECO:0000256" key="3">
    <source>
        <dbReference type="ARBA" id="ARBA00022448"/>
    </source>
</evidence>
<reference evidence="16" key="1">
    <citation type="submission" date="2021-01" db="EMBL/GenBank/DDBJ databases">
        <title>Metabolic potential, ecology and presence of endohyphal bacteria is reflected in genomic diversity of Mucoromycotina.</title>
        <authorList>
            <person name="Muszewska A."/>
            <person name="Okrasinska A."/>
            <person name="Steczkiewicz K."/>
            <person name="Drgas O."/>
            <person name="Orlowska M."/>
            <person name="Perlinska-Lenart U."/>
            <person name="Aleksandrzak-Piekarczyk T."/>
            <person name="Szatraj K."/>
            <person name="Zielenkiewicz U."/>
            <person name="Pilsyk S."/>
            <person name="Malc E."/>
            <person name="Mieczkowski P."/>
            <person name="Kruszewska J.S."/>
            <person name="Biernat P."/>
            <person name="Pawlowska J."/>
        </authorList>
    </citation>
    <scope>NUCLEOTIDE SEQUENCE</scope>
    <source>
        <strain evidence="16">WA0000018081</strain>
    </source>
</reference>
<keyword evidence="10" id="KW-0496">Mitochondrion</keyword>
<keyword evidence="5" id="KW-0479">Metal-binding</keyword>
<keyword evidence="3 13" id="KW-0813">Transport</keyword>
<evidence type="ECO:0000256" key="5">
    <source>
        <dbReference type="ARBA" id="ARBA00022723"/>
    </source>
</evidence>
<dbReference type="AlphaFoldDB" id="A0A8H7VTR2"/>
<protein>
    <recommendedName>
        <fullName evidence="15">EF-hand domain-containing protein</fullName>
    </recommendedName>
</protein>
<evidence type="ECO:0000256" key="7">
    <source>
        <dbReference type="ARBA" id="ARBA00022792"/>
    </source>
</evidence>
<evidence type="ECO:0000313" key="17">
    <source>
        <dbReference type="Proteomes" id="UP000613177"/>
    </source>
</evidence>
<organism evidence="16 17">
    <name type="scientific">Thamnidium elegans</name>
    <dbReference type="NCBI Taxonomy" id="101142"/>
    <lineage>
        <taxon>Eukaryota</taxon>
        <taxon>Fungi</taxon>
        <taxon>Fungi incertae sedis</taxon>
        <taxon>Mucoromycota</taxon>
        <taxon>Mucoromycotina</taxon>
        <taxon>Mucoromycetes</taxon>
        <taxon>Mucorales</taxon>
        <taxon>Mucorineae</taxon>
        <taxon>Mucoraceae</taxon>
        <taxon>Thamnidium</taxon>
    </lineage>
</organism>
<dbReference type="FunFam" id="1.50.40.10:FF:000016">
    <property type="entry name" value="Solute carrier family 25 member 23"/>
    <property type="match status" value="1"/>
</dbReference>
<dbReference type="Pfam" id="PF00153">
    <property type="entry name" value="Mito_carr"/>
    <property type="match status" value="3"/>
</dbReference>
<sequence>MSKDKSLDTDQPHPYYDEATASKESRIRDLFDSLERSGVVYTKDISEACKLPPQTRFQSEVLKAEEEAFDYEKFKAHVLSKEEELWNVFSAINQKGDHRLRPDELEVALKESGIRVTRSDIKALVELIDTAGKGYIDFENWRNFLLLLPHETTLTEIYRYYQTTTQINSDAEVVIPHTDEAARNAYKYLTAGAIAGCVSRTCTAPLDRLKVYLITHTTYQPTAAQQQTRSASTILSALKTLYQNGGLRGFYVGNGLNVIKIIPESAIKFYVFETSKAVIAQMTGAQDKNSIPVHGRFIAGGLAGLCSQFCIYPLETLKTRIMSSQDGQKSNNKHIALKTIKEMYKTGGPRAFWPGLLMSLMGVFPYQALDMGIYETLKVSYLQSMDKATHTKNLPAGAEKPHPNVLVLWMCGMVSGSIGASSVYPLNMIRTRLQAQGTVAHPYVYTSAWDVARKTYRADGVRGFYKGLGPTLFKVVPSISISYAVYEFSKRSLGIS</sequence>
<dbReference type="InterPro" id="IPR002048">
    <property type="entry name" value="EF_hand_dom"/>
</dbReference>
<keyword evidence="7" id="KW-0999">Mitochondrion inner membrane</keyword>
<evidence type="ECO:0000256" key="12">
    <source>
        <dbReference type="PROSITE-ProRule" id="PRU00282"/>
    </source>
</evidence>
<feature type="compositionally biased region" description="Basic and acidic residues" evidence="14">
    <location>
        <begin position="1"/>
        <end position="11"/>
    </location>
</feature>
<dbReference type="PROSITE" id="PS50222">
    <property type="entry name" value="EF_HAND_2"/>
    <property type="match status" value="2"/>
</dbReference>
<feature type="region of interest" description="Disordered" evidence="14">
    <location>
        <begin position="1"/>
        <end position="21"/>
    </location>
</feature>
<dbReference type="InterPro" id="IPR023395">
    <property type="entry name" value="MCP_dom_sf"/>
</dbReference>
<dbReference type="GO" id="GO:0055085">
    <property type="term" value="P:transmembrane transport"/>
    <property type="evidence" value="ECO:0007669"/>
    <property type="project" value="InterPro"/>
</dbReference>
<comment type="similarity">
    <text evidence="2 13">Belongs to the mitochondrial carrier (TC 2.A.29) family.</text>
</comment>
<evidence type="ECO:0000256" key="13">
    <source>
        <dbReference type="RuleBase" id="RU000488"/>
    </source>
</evidence>
<comment type="subcellular location">
    <subcellularLocation>
        <location evidence="1">Mitochondrion inner membrane</location>
        <topology evidence="1">Multi-pass membrane protein</topology>
    </subcellularLocation>
</comment>
<evidence type="ECO:0000259" key="15">
    <source>
        <dbReference type="PROSITE" id="PS50222"/>
    </source>
</evidence>
<feature type="domain" description="EF-hand" evidence="15">
    <location>
        <begin position="116"/>
        <end position="151"/>
    </location>
</feature>
<evidence type="ECO:0000256" key="2">
    <source>
        <dbReference type="ARBA" id="ARBA00006375"/>
    </source>
</evidence>
<dbReference type="EMBL" id="JAEPRE010000057">
    <property type="protein sequence ID" value="KAG2234261.1"/>
    <property type="molecule type" value="Genomic_DNA"/>
</dbReference>
<gene>
    <name evidence="16" type="ORF">INT48_002851</name>
</gene>
<dbReference type="InterPro" id="IPR018108">
    <property type="entry name" value="MCP_transmembrane"/>
</dbReference>
<comment type="caution">
    <text evidence="16">The sequence shown here is derived from an EMBL/GenBank/DDBJ whole genome shotgun (WGS) entry which is preliminary data.</text>
</comment>
<evidence type="ECO:0000256" key="4">
    <source>
        <dbReference type="ARBA" id="ARBA00022692"/>
    </source>
</evidence>
<dbReference type="PRINTS" id="PR00926">
    <property type="entry name" value="MITOCARRIER"/>
</dbReference>
<dbReference type="GO" id="GO:0005509">
    <property type="term" value="F:calcium ion binding"/>
    <property type="evidence" value="ECO:0007669"/>
    <property type="project" value="InterPro"/>
</dbReference>
<dbReference type="GO" id="GO:0005743">
    <property type="term" value="C:mitochondrial inner membrane"/>
    <property type="evidence" value="ECO:0007669"/>
    <property type="project" value="UniProtKB-SubCell"/>
</dbReference>
<dbReference type="PANTHER" id="PTHR24089">
    <property type="entry name" value="SOLUTE CARRIER FAMILY 25"/>
    <property type="match status" value="1"/>
</dbReference>
<evidence type="ECO:0000256" key="1">
    <source>
        <dbReference type="ARBA" id="ARBA00004448"/>
    </source>
</evidence>
<dbReference type="SUPFAM" id="SSF47473">
    <property type="entry name" value="EF-hand"/>
    <property type="match status" value="1"/>
</dbReference>
<evidence type="ECO:0000256" key="10">
    <source>
        <dbReference type="ARBA" id="ARBA00023128"/>
    </source>
</evidence>
<dbReference type="Gene3D" id="1.50.40.10">
    <property type="entry name" value="Mitochondrial carrier domain"/>
    <property type="match status" value="1"/>
</dbReference>
<proteinExistence type="inferred from homology"/>
<evidence type="ECO:0000256" key="11">
    <source>
        <dbReference type="ARBA" id="ARBA00023136"/>
    </source>
</evidence>
<evidence type="ECO:0000313" key="16">
    <source>
        <dbReference type="EMBL" id="KAG2234261.1"/>
    </source>
</evidence>
<name>A0A8H7VTR2_9FUNG</name>
<feature type="repeat" description="Solcar" evidence="12">
    <location>
        <begin position="183"/>
        <end position="278"/>
    </location>
</feature>
<dbReference type="InterPro" id="IPR002067">
    <property type="entry name" value="MCP"/>
</dbReference>
<feature type="repeat" description="Solcar" evidence="12">
    <location>
        <begin position="403"/>
        <end position="492"/>
    </location>
</feature>
<evidence type="ECO:0000256" key="14">
    <source>
        <dbReference type="SAM" id="MobiDB-lite"/>
    </source>
</evidence>
<evidence type="ECO:0000256" key="6">
    <source>
        <dbReference type="ARBA" id="ARBA00022737"/>
    </source>
</evidence>
<dbReference type="SUPFAM" id="SSF103506">
    <property type="entry name" value="Mitochondrial carrier"/>
    <property type="match status" value="1"/>
</dbReference>